<feature type="region of interest" description="Disordered" evidence="1">
    <location>
        <begin position="1"/>
        <end position="25"/>
    </location>
</feature>
<dbReference type="EMBL" id="SRLO01000147">
    <property type="protein sequence ID" value="TNN71655.1"/>
    <property type="molecule type" value="Genomic_DNA"/>
</dbReference>
<gene>
    <name evidence="2" type="ORF">EYF80_018180</name>
</gene>
<keyword evidence="3" id="KW-1185">Reference proteome</keyword>
<organism evidence="2 3">
    <name type="scientific">Liparis tanakae</name>
    <name type="common">Tanaka's snailfish</name>
    <dbReference type="NCBI Taxonomy" id="230148"/>
    <lineage>
        <taxon>Eukaryota</taxon>
        <taxon>Metazoa</taxon>
        <taxon>Chordata</taxon>
        <taxon>Craniata</taxon>
        <taxon>Vertebrata</taxon>
        <taxon>Euteleostomi</taxon>
        <taxon>Actinopterygii</taxon>
        <taxon>Neopterygii</taxon>
        <taxon>Teleostei</taxon>
        <taxon>Neoteleostei</taxon>
        <taxon>Acanthomorphata</taxon>
        <taxon>Eupercaria</taxon>
        <taxon>Perciformes</taxon>
        <taxon>Cottioidei</taxon>
        <taxon>Cottales</taxon>
        <taxon>Liparidae</taxon>
        <taxon>Liparis</taxon>
    </lineage>
</organism>
<name>A0A4Z2I2G0_9TELE</name>
<dbReference type="Proteomes" id="UP000314294">
    <property type="component" value="Unassembled WGS sequence"/>
</dbReference>
<dbReference type="AlphaFoldDB" id="A0A4Z2I2G0"/>
<evidence type="ECO:0000256" key="1">
    <source>
        <dbReference type="SAM" id="MobiDB-lite"/>
    </source>
</evidence>
<evidence type="ECO:0000313" key="2">
    <source>
        <dbReference type="EMBL" id="TNN71655.1"/>
    </source>
</evidence>
<sequence length="91" mass="10243">MRMRGQKHADGRRQTGASDSRCEKNKKTFRILTGGEDLRVCGGAVRETARGNEATAERYTGRESDLLEYTMQHRRAGYQEAATPRGSRTTH</sequence>
<proteinExistence type="predicted"/>
<accession>A0A4Z2I2G0</accession>
<protein>
    <submittedName>
        <fullName evidence="2">Uncharacterized protein</fullName>
    </submittedName>
</protein>
<reference evidence="2 3" key="1">
    <citation type="submission" date="2019-03" db="EMBL/GenBank/DDBJ databases">
        <title>First draft genome of Liparis tanakae, snailfish: a comprehensive survey of snailfish specific genes.</title>
        <authorList>
            <person name="Kim W."/>
            <person name="Song I."/>
            <person name="Jeong J.-H."/>
            <person name="Kim D."/>
            <person name="Kim S."/>
            <person name="Ryu S."/>
            <person name="Song J.Y."/>
            <person name="Lee S.K."/>
        </authorList>
    </citation>
    <scope>NUCLEOTIDE SEQUENCE [LARGE SCALE GENOMIC DNA]</scope>
    <source>
        <tissue evidence="2">Muscle</tissue>
    </source>
</reference>
<evidence type="ECO:0000313" key="3">
    <source>
        <dbReference type="Proteomes" id="UP000314294"/>
    </source>
</evidence>
<comment type="caution">
    <text evidence="2">The sequence shown here is derived from an EMBL/GenBank/DDBJ whole genome shotgun (WGS) entry which is preliminary data.</text>
</comment>